<gene>
    <name evidence="2" type="ORF">I4X03_001885</name>
</gene>
<name>A0ABS7SIH5_9BURK</name>
<dbReference type="EMBL" id="JAFBIL020000001">
    <property type="protein sequence ID" value="MBZ2206004.1"/>
    <property type="molecule type" value="Genomic_DNA"/>
</dbReference>
<reference evidence="2 3" key="1">
    <citation type="submission" date="2021-08" db="EMBL/GenBank/DDBJ databases">
        <title>Massilia sp. R798.</title>
        <authorList>
            <person name="Baek J.H."/>
            <person name="Jung H.S."/>
            <person name="Kim K.R."/>
            <person name="Jeon C.O."/>
        </authorList>
    </citation>
    <scope>NUCLEOTIDE SEQUENCE [LARGE SCALE GENOMIC DNA]</scope>
    <source>
        <strain evidence="2 3">R798</strain>
    </source>
</reference>
<feature type="transmembrane region" description="Helical" evidence="1">
    <location>
        <begin position="49"/>
        <end position="69"/>
    </location>
</feature>
<keyword evidence="1" id="KW-0812">Transmembrane</keyword>
<keyword evidence="3" id="KW-1185">Reference proteome</keyword>
<keyword evidence="1" id="KW-0472">Membrane</keyword>
<evidence type="ECO:0008006" key="4">
    <source>
        <dbReference type="Google" id="ProtNLM"/>
    </source>
</evidence>
<evidence type="ECO:0000313" key="3">
    <source>
        <dbReference type="Proteomes" id="UP000809349"/>
    </source>
</evidence>
<sequence length="72" mass="7254">MNGAKILGIILILAGVLGVATGGFSFTQETHKASLGPINLSVAEEKKVNIPLWASIAAIVAGAAVLVVGSKR</sequence>
<organism evidence="2 3">
    <name type="scientific">Massilia soli</name>
    <dbReference type="NCBI Taxonomy" id="2792854"/>
    <lineage>
        <taxon>Bacteria</taxon>
        <taxon>Pseudomonadati</taxon>
        <taxon>Pseudomonadota</taxon>
        <taxon>Betaproteobacteria</taxon>
        <taxon>Burkholderiales</taxon>
        <taxon>Oxalobacteraceae</taxon>
        <taxon>Telluria group</taxon>
        <taxon>Massilia</taxon>
    </lineage>
</organism>
<protein>
    <recommendedName>
        <fullName evidence="4">DUF3185 domain-containing protein</fullName>
    </recommendedName>
</protein>
<dbReference type="RefSeq" id="WP_223464783.1">
    <property type="nucleotide sequence ID" value="NZ_JAFBIL020000001.1"/>
</dbReference>
<evidence type="ECO:0000313" key="2">
    <source>
        <dbReference type="EMBL" id="MBZ2206004.1"/>
    </source>
</evidence>
<keyword evidence="1" id="KW-1133">Transmembrane helix</keyword>
<evidence type="ECO:0000256" key="1">
    <source>
        <dbReference type="SAM" id="Phobius"/>
    </source>
</evidence>
<proteinExistence type="predicted"/>
<comment type="caution">
    <text evidence="2">The sequence shown here is derived from an EMBL/GenBank/DDBJ whole genome shotgun (WGS) entry which is preliminary data.</text>
</comment>
<accession>A0ABS7SIH5</accession>
<dbReference type="Proteomes" id="UP000809349">
    <property type="component" value="Unassembled WGS sequence"/>
</dbReference>